<dbReference type="InterPro" id="IPR011199">
    <property type="entry name" value="Bacillithiol_biosynth_BshC"/>
</dbReference>
<evidence type="ECO:0000313" key="6">
    <source>
        <dbReference type="Proteomes" id="UP000009226"/>
    </source>
</evidence>
<feature type="domain" description="Bacillithiol biosynthesis BshC C-terminal coiled-coil" evidence="4">
    <location>
        <begin position="381"/>
        <end position="538"/>
    </location>
</feature>
<dbReference type="Pfam" id="PF10079">
    <property type="entry name" value="Rossmann-like_BshC"/>
    <property type="match status" value="1"/>
</dbReference>
<dbReference type="InterPro" id="IPR055398">
    <property type="entry name" value="Rossmann-like_BshC"/>
</dbReference>
<accession>F6B954</accession>
<comment type="similarity">
    <text evidence="2">Belongs to the BshC family.</text>
</comment>
<keyword evidence="1 2" id="KW-0436">Ligase</keyword>
<keyword evidence="6" id="KW-1185">Reference proteome</keyword>
<dbReference type="PIRSF" id="PIRSF012535">
    <property type="entry name" value="UCP012535"/>
    <property type="match status" value="1"/>
</dbReference>
<dbReference type="STRING" id="868595.Desca_1985"/>
<dbReference type="EC" id="6.-.-.-" evidence="2"/>
<sequence>MRVQEIAASYPQALARAYIENFPGVSRFFAYNPHRQQDFMVRCHDLTGGDKQNRLQLAMALKEFNQSLGCGAATRQNIDLLANGALAVVTGQQPGILTGPLYTIYKAMGAIKLAGQLTQRLNRPVVPVFWIGADDHDFAEVNHIYVPTSQGPQRISLPDRPAGRFSLGHLPVPPEITLLLEQLEQLTPPVGWQQPGLQLLRETSRTSEDLARWFGRLMTYLLGDYGLVLVNPLLPPLRRLSAGVFHRAITTAPEVNNLLTMACARVTDLGFKPQVQSEPGKVHLFIYWQGQRVALYFRNGQFCNREATITWEAGELAELSLARPELFSPDVILRPVVQEVLLPVLAYVGGPGEIGYFALLGEIFKHFGQTMPIIFPRPNLTLVEPLVAKLMAKYQVPAAEIPGGVAEFITRYLQQADQVGFKTKFNDFRKTLAEHQRRLVKEIAGIDPRLKGIGQDNLRRLMRLVNSLEEKVNKRHRKNNEVAVRQLTKVNHMVHPLDQWQERVYNIFPYLMKYGPEILKDIYQAINPAHHGQVILFLD</sequence>
<dbReference type="NCBIfam" id="TIGR03998">
    <property type="entry name" value="thiol_BshC"/>
    <property type="match status" value="1"/>
</dbReference>
<dbReference type="HAMAP" id="MF_01867">
    <property type="entry name" value="BshC"/>
    <property type="match status" value="1"/>
</dbReference>
<dbReference type="Pfam" id="PF24850">
    <property type="entry name" value="CC_BshC"/>
    <property type="match status" value="1"/>
</dbReference>
<dbReference type="Proteomes" id="UP000009226">
    <property type="component" value="Chromosome"/>
</dbReference>
<gene>
    <name evidence="2" type="primary">bshC</name>
    <name evidence="5" type="ordered locus">Desca_1985</name>
</gene>
<dbReference type="GO" id="GO:0016874">
    <property type="term" value="F:ligase activity"/>
    <property type="evidence" value="ECO:0007669"/>
    <property type="project" value="UniProtKB-UniRule"/>
</dbReference>
<dbReference type="KEGG" id="dca:Desca_1985"/>
<dbReference type="InterPro" id="IPR055399">
    <property type="entry name" value="CC_BshC"/>
</dbReference>
<proteinExistence type="inferred from homology"/>
<feature type="domain" description="Bacillithiol biosynthesis BshC N-terminal Rossmann-like" evidence="3">
    <location>
        <begin position="1"/>
        <end position="377"/>
    </location>
</feature>
<reference evidence="5 6" key="1">
    <citation type="submission" date="2011-05" db="EMBL/GenBank/DDBJ databases">
        <title>Complete sequence of Desulfotomaculum carboxydivorans CO-1-SRB.</title>
        <authorList>
            <consortium name="US DOE Joint Genome Institute"/>
            <person name="Lucas S."/>
            <person name="Han J."/>
            <person name="Lapidus A."/>
            <person name="Cheng J.-F."/>
            <person name="Goodwin L."/>
            <person name="Pitluck S."/>
            <person name="Peters L."/>
            <person name="Mikhailova N."/>
            <person name="Lu M."/>
            <person name="Han C."/>
            <person name="Tapia R."/>
            <person name="Land M."/>
            <person name="Hauser L."/>
            <person name="Kyrpides N."/>
            <person name="Ivanova N."/>
            <person name="Pagani I."/>
            <person name="Stams A."/>
            <person name="Plugge C."/>
            <person name="Muyzer G."/>
            <person name="Kuever J."/>
            <person name="Parshina S."/>
            <person name="Ivanova A."/>
            <person name="Nazina T."/>
            <person name="Woyke T."/>
        </authorList>
    </citation>
    <scope>NUCLEOTIDE SEQUENCE [LARGE SCALE GENOMIC DNA]</scope>
    <source>
        <strain evidence="6">DSM 14880 / VKM B-2319 / CO-1-SRB</strain>
    </source>
</reference>
<dbReference type="EMBL" id="CP002736">
    <property type="protein sequence ID" value="AEF94826.1"/>
    <property type="molecule type" value="Genomic_DNA"/>
</dbReference>
<evidence type="ECO:0000259" key="3">
    <source>
        <dbReference type="Pfam" id="PF10079"/>
    </source>
</evidence>
<dbReference type="AlphaFoldDB" id="F6B954"/>
<evidence type="ECO:0000256" key="1">
    <source>
        <dbReference type="ARBA" id="ARBA00022598"/>
    </source>
</evidence>
<organism evidence="5 6">
    <name type="scientific">Desulfotomaculum nigrificans (strain DSM 14880 / VKM B-2319 / CO-1-SRB)</name>
    <name type="common">Desulfotomaculum carboxydivorans</name>
    <dbReference type="NCBI Taxonomy" id="868595"/>
    <lineage>
        <taxon>Bacteria</taxon>
        <taxon>Bacillati</taxon>
        <taxon>Bacillota</taxon>
        <taxon>Clostridia</taxon>
        <taxon>Eubacteriales</taxon>
        <taxon>Desulfotomaculaceae</taxon>
        <taxon>Desulfotomaculum</taxon>
    </lineage>
</organism>
<dbReference type="eggNOG" id="COG4365">
    <property type="taxonomic scope" value="Bacteria"/>
</dbReference>
<name>F6B954_DESCC</name>
<protein>
    <recommendedName>
        <fullName evidence="2">Putative cysteine ligase BshC</fullName>
        <ecNumber evidence="2">6.-.-.-</ecNumber>
    </recommendedName>
</protein>
<comment type="function">
    <text evidence="2">Involved in bacillithiol (BSH) biosynthesis. May catalyze the last step of the pathway, the addition of cysteine to glucosamine malate (GlcN-Mal) to generate BSH.</text>
</comment>
<evidence type="ECO:0000256" key="2">
    <source>
        <dbReference type="HAMAP-Rule" id="MF_01867"/>
    </source>
</evidence>
<evidence type="ECO:0000313" key="5">
    <source>
        <dbReference type="EMBL" id="AEF94826.1"/>
    </source>
</evidence>
<dbReference type="HOGENOM" id="CLU_022249_1_0_9"/>
<evidence type="ECO:0000259" key="4">
    <source>
        <dbReference type="Pfam" id="PF24850"/>
    </source>
</evidence>